<name>A0A1Z4JS18_LEPBY</name>
<dbReference type="Proteomes" id="UP000217895">
    <property type="component" value="Plasmid Plasmid2 dna"/>
</dbReference>
<sequence>MSSDSGSIEGNKTPRIDDFGVTVEEYLEGLAKGIDILEVRSLERWGIPSELVMELIEINKRVSNGTAKPEEVVRGLQIMSPPIRRQRINEQDAELIESDSP</sequence>
<reference evidence="1 2" key="1">
    <citation type="submission" date="2017-06" db="EMBL/GenBank/DDBJ databases">
        <title>Genome sequencing of cyanobaciteial culture collection at National Institute for Environmental Studies (NIES).</title>
        <authorList>
            <person name="Hirose Y."/>
            <person name="Shimura Y."/>
            <person name="Fujisawa T."/>
            <person name="Nakamura Y."/>
            <person name="Kawachi M."/>
        </authorList>
    </citation>
    <scope>NUCLEOTIDE SEQUENCE [LARGE SCALE GENOMIC DNA]</scope>
    <source>
        <strain evidence="1 2">NIES-2135</strain>
        <plasmid evidence="2">Plasmid Plasmid2 dna</plasmid>
    </source>
</reference>
<dbReference type="EMBL" id="AP018205">
    <property type="protein sequence ID" value="BAY59555.1"/>
    <property type="molecule type" value="Genomic_DNA"/>
</dbReference>
<evidence type="ECO:0000313" key="2">
    <source>
        <dbReference type="Proteomes" id="UP000217895"/>
    </source>
</evidence>
<keyword evidence="1" id="KW-0614">Plasmid</keyword>
<gene>
    <name evidence="1" type="ORF">NIES2135_64320</name>
</gene>
<accession>A0A1Z4JS18</accession>
<protein>
    <submittedName>
        <fullName evidence="1">Uncharacterized protein</fullName>
    </submittedName>
</protein>
<proteinExistence type="predicted"/>
<evidence type="ECO:0000313" key="1">
    <source>
        <dbReference type="EMBL" id="BAY59555.1"/>
    </source>
</evidence>
<keyword evidence="2" id="KW-1185">Reference proteome</keyword>
<organism evidence="1 2">
    <name type="scientific">Leptolyngbya boryana NIES-2135</name>
    <dbReference type="NCBI Taxonomy" id="1973484"/>
    <lineage>
        <taxon>Bacteria</taxon>
        <taxon>Bacillati</taxon>
        <taxon>Cyanobacteriota</taxon>
        <taxon>Cyanophyceae</taxon>
        <taxon>Leptolyngbyales</taxon>
        <taxon>Leptolyngbyaceae</taxon>
        <taxon>Leptolyngbya group</taxon>
        <taxon>Leptolyngbya</taxon>
    </lineage>
</organism>
<geneLocation type="plasmid" evidence="1">
    <name>plasmid2</name>
</geneLocation>
<dbReference type="AlphaFoldDB" id="A0A1Z4JS18"/>